<evidence type="ECO:0000313" key="1">
    <source>
        <dbReference type="EMBL" id="PMD47723.1"/>
    </source>
</evidence>
<keyword evidence="2" id="KW-1185">Reference proteome</keyword>
<dbReference type="EMBL" id="KZ613938">
    <property type="protein sequence ID" value="PMD47723.1"/>
    <property type="molecule type" value="Genomic_DNA"/>
</dbReference>
<protein>
    <submittedName>
        <fullName evidence="1">Uncharacterized protein</fullName>
    </submittedName>
</protein>
<sequence length="179" mass="20525">MLTESTKTNQNSHISRNIKEKDVQMKENHQIIEYMVVGDDEDCEDCIETTDLTSAQELTARNVNPMKLVTMLRVRFGIGRYEISLSLPRSIKLSRGDRARGEQGGFWTIVSRNKQEISPEVDVRSRRVEEVDEVAGSVMKNQEGDVQMYEIPTLNVDNESKLTGKFMESYRVSHFTSVF</sequence>
<reference evidence="1 2" key="1">
    <citation type="submission" date="2016-04" db="EMBL/GenBank/DDBJ databases">
        <title>A degradative enzymes factory behind the ericoid mycorrhizal symbiosis.</title>
        <authorList>
            <consortium name="DOE Joint Genome Institute"/>
            <person name="Martino E."/>
            <person name="Morin E."/>
            <person name="Grelet G."/>
            <person name="Kuo A."/>
            <person name="Kohler A."/>
            <person name="Daghino S."/>
            <person name="Barry K."/>
            <person name="Choi C."/>
            <person name="Cichocki N."/>
            <person name="Clum A."/>
            <person name="Copeland A."/>
            <person name="Hainaut M."/>
            <person name="Haridas S."/>
            <person name="Labutti K."/>
            <person name="Lindquist E."/>
            <person name="Lipzen A."/>
            <person name="Khouja H.-R."/>
            <person name="Murat C."/>
            <person name="Ohm R."/>
            <person name="Olson A."/>
            <person name="Spatafora J."/>
            <person name="Veneault-Fourrey C."/>
            <person name="Henrissat B."/>
            <person name="Grigoriev I."/>
            <person name="Martin F."/>
            <person name="Perotto S."/>
        </authorList>
    </citation>
    <scope>NUCLEOTIDE SEQUENCE [LARGE SCALE GENOMIC DNA]</scope>
    <source>
        <strain evidence="1 2">F</strain>
    </source>
</reference>
<name>A0A2J6SAC8_HYAVF</name>
<dbReference type="AlphaFoldDB" id="A0A2J6SAC8"/>
<proteinExistence type="predicted"/>
<organism evidence="1 2">
    <name type="scientific">Hyaloscypha variabilis (strain UAMH 11265 / GT02V1 / F)</name>
    <name type="common">Meliniomyces variabilis</name>
    <dbReference type="NCBI Taxonomy" id="1149755"/>
    <lineage>
        <taxon>Eukaryota</taxon>
        <taxon>Fungi</taxon>
        <taxon>Dikarya</taxon>
        <taxon>Ascomycota</taxon>
        <taxon>Pezizomycotina</taxon>
        <taxon>Leotiomycetes</taxon>
        <taxon>Helotiales</taxon>
        <taxon>Hyaloscyphaceae</taxon>
        <taxon>Hyaloscypha</taxon>
        <taxon>Hyaloscypha variabilis</taxon>
    </lineage>
</organism>
<evidence type="ECO:0000313" key="2">
    <source>
        <dbReference type="Proteomes" id="UP000235786"/>
    </source>
</evidence>
<dbReference type="Proteomes" id="UP000235786">
    <property type="component" value="Unassembled WGS sequence"/>
</dbReference>
<dbReference type="OrthoDB" id="3551443at2759"/>
<accession>A0A2J6SAC8</accession>
<gene>
    <name evidence="1" type="ORF">L207DRAFT_523089</name>
</gene>